<protein>
    <submittedName>
        <fullName evidence="1">Uncharacterized protein</fullName>
    </submittedName>
</protein>
<gene>
    <name evidence="1" type="ORF">IHE70_09365</name>
</gene>
<proteinExistence type="predicted"/>
<name>A0A927QK25_9ACTN</name>
<sequence length="153" mass="15071">MTAMIQGSQLRNLVLGNAPVSKASGAISGNPTINCFTVAGGEVLITALWLKATTAITTDGGTLAVQNDPSTGDTVTIVTATDLGTTDTAVGTVVGLDSGTTAASKFLRGGRANLNAVVTTGTVDLVGASSVNGAVTVYCTWVPLTDGATLVAA</sequence>
<reference evidence="1" key="1">
    <citation type="submission" date="2020-09" db="EMBL/GenBank/DDBJ databases">
        <title>Streptomyces canutascabiei sp. nov., which causes potato common scab and is distributed across the world.</title>
        <authorList>
            <person name="Nguyen H.P."/>
            <person name="Weisberg A.J."/>
            <person name="Chang J.H."/>
            <person name="Clarke C.R."/>
        </authorList>
    </citation>
    <scope>NUCLEOTIDE SEQUENCE</scope>
    <source>
        <strain evidence="1">ID-01-6.2a</strain>
    </source>
</reference>
<dbReference type="GeneID" id="79933743"/>
<organism evidence="1 2">
    <name type="scientific">Streptomyces caniscabiei</name>
    <dbReference type="NCBI Taxonomy" id="2746961"/>
    <lineage>
        <taxon>Bacteria</taxon>
        <taxon>Bacillati</taxon>
        <taxon>Actinomycetota</taxon>
        <taxon>Actinomycetes</taxon>
        <taxon>Kitasatosporales</taxon>
        <taxon>Streptomycetaceae</taxon>
        <taxon>Streptomyces</taxon>
    </lineage>
</organism>
<dbReference type="AlphaFoldDB" id="A0A927QK25"/>
<dbReference type="Proteomes" id="UP000661025">
    <property type="component" value="Unassembled WGS sequence"/>
</dbReference>
<evidence type="ECO:0000313" key="2">
    <source>
        <dbReference type="Proteomes" id="UP000661025"/>
    </source>
</evidence>
<dbReference type="RefSeq" id="WP_192360321.1">
    <property type="nucleotide sequence ID" value="NZ_CP119182.1"/>
</dbReference>
<comment type="caution">
    <text evidence="1">The sequence shown here is derived from an EMBL/GenBank/DDBJ whole genome shotgun (WGS) entry which is preliminary data.</text>
</comment>
<accession>A0A927QK25</accession>
<evidence type="ECO:0000313" key="1">
    <source>
        <dbReference type="EMBL" id="MBD9723449.1"/>
    </source>
</evidence>
<dbReference type="EMBL" id="JACYXT010000003">
    <property type="protein sequence ID" value="MBD9723449.1"/>
    <property type="molecule type" value="Genomic_DNA"/>
</dbReference>